<dbReference type="PATRIC" id="fig|889306.3.peg.3921"/>
<dbReference type="STRING" id="889306.KP78_39040"/>
<evidence type="ECO:0000313" key="1">
    <source>
        <dbReference type="EMBL" id="KIL42681.1"/>
    </source>
</evidence>
<dbReference type="RefSeq" id="WP_052474938.1">
    <property type="nucleotide sequence ID" value="NZ_JXRP01000022.1"/>
</dbReference>
<gene>
    <name evidence="1" type="ORF">KP78_39040</name>
</gene>
<reference evidence="1 2" key="1">
    <citation type="submission" date="2015-01" db="EMBL/GenBank/DDBJ databases">
        <title>Genome sequencing of Jeotgalibacillus soli.</title>
        <authorList>
            <person name="Goh K.M."/>
            <person name="Chan K.-G."/>
            <person name="Yaakop A.S."/>
            <person name="Ee R."/>
            <person name="Gan H.M."/>
            <person name="Chan C.S."/>
        </authorList>
    </citation>
    <scope>NUCLEOTIDE SEQUENCE [LARGE SCALE GENOMIC DNA]</scope>
    <source>
        <strain evidence="1 2">P9</strain>
    </source>
</reference>
<dbReference type="EMBL" id="JXRP01000022">
    <property type="protein sequence ID" value="KIL42681.1"/>
    <property type="molecule type" value="Genomic_DNA"/>
</dbReference>
<keyword evidence="2" id="KW-1185">Reference proteome</keyword>
<name>A0A0C2VDP2_9BACL</name>
<protein>
    <submittedName>
        <fullName evidence="1">Uncharacterized protein</fullName>
    </submittedName>
</protein>
<accession>A0A0C2VDP2</accession>
<comment type="caution">
    <text evidence="1">The sequence shown here is derived from an EMBL/GenBank/DDBJ whole genome shotgun (WGS) entry which is preliminary data.</text>
</comment>
<organism evidence="1 2">
    <name type="scientific">Jeotgalibacillus soli</name>
    <dbReference type="NCBI Taxonomy" id="889306"/>
    <lineage>
        <taxon>Bacteria</taxon>
        <taxon>Bacillati</taxon>
        <taxon>Bacillota</taxon>
        <taxon>Bacilli</taxon>
        <taxon>Bacillales</taxon>
        <taxon>Caryophanaceae</taxon>
        <taxon>Jeotgalibacillus</taxon>
    </lineage>
</organism>
<dbReference type="AlphaFoldDB" id="A0A0C2VDP2"/>
<dbReference type="OrthoDB" id="2657432at2"/>
<dbReference type="Proteomes" id="UP000031938">
    <property type="component" value="Unassembled WGS sequence"/>
</dbReference>
<evidence type="ECO:0000313" key="2">
    <source>
        <dbReference type="Proteomes" id="UP000031938"/>
    </source>
</evidence>
<sequence>MHTADFKGAIASIYGDEGAAAFEKVWTENHIEAEGVLVAAVVAQDEEEIAAAKEQFNTFAMDIGAFIGSANELFLFR</sequence>
<proteinExistence type="predicted"/>